<proteinExistence type="predicted"/>
<comment type="caution">
    <text evidence="9">The sequence shown here is derived from an EMBL/GenBank/DDBJ whole genome shotgun (WGS) entry which is preliminary data.</text>
</comment>
<keyword evidence="5" id="KW-0539">Nucleus</keyword>
<comment type="subcellular location">
    <subcellularLocation>
        <location evidence="1">Nucleus</location>
    </subcellularLocation>
</comment>
<evidence type="ECO:0000313" key="10">
    <source>
        <dbReference type="Proteomes" id="UP001497480"/>
    </source>
</evidence>
<dbReference type="Pfam" id="PF07716">
    <property type="entry name" value="bZIP_2"/>
    <property type="match status" value="1"/>
</dbReference>
<dbReference type="InterPro" id="IPR044759">
    <property type="entry name" value="bZIP_RF2"/>
</dbReference>
<feature type="domain" description="BZIP" evidence="8">
    <location>
        <begin position="167"/>
        <end position="230"/>
    </location>
</feature>
<gene>
    <name evidence="9" type="ORF">LLUT_LOCUS4151</name>
</gene>
<evidence type="ECO:0000256" key="6">
    <source>
        <dbReference type="SAM" id="Coils"/>
    </source>
</evidence>
<name>A0AAV1W1W7_LUPLU</name>
<dbReference type="Proteomes" id="UP001497480">
    <property type="component" value="Unassembled WGS sequence"/>
</dbReference>
<keyword evidence="4" id="KW-0804">Transcription</keyword>
<dbReference type="GO" id="GO:0003700">
    <property type="term" value="F:DNA-binding transcription factor activity"/>
    <property type="evidence" value="ECO:0007669"/>
    <property type="project" value="InterPro"/>
</dbReference>
<sequence>MEENRVETLSSVMKNGESHHYGVLSDIGFDNINNFDYLMKIDESEFDKFNLPVLPSLHLPSPPVPPNEIDDVSKLGVIDSISSGEMIDWGSIFTPENSTIGHTQSLFVESDFILNADTEKTNSGKRVVESNMDSLHQNNNVDDVGRSPFLVARAMPREKLAELVRTDPKKARRILANRNSAARSKERRKIYQKELESKVKSLQAQVAIVSEELLLTKRDVATRSDLNNKLRLQIEAKRQQIRQRRAAYEASRTQMEYHRMNNNQFTDYMSNDHSYYNLGSGSSSGYSMQHEYNLIPPSQHQDPMQPSISMPPNPQSIPFGQPFDEHFFSKVNFF</sequence>
<dbReference type="PANTHER" id="PTHR13690">
    <property type="entry name" value="TRANSCRIPTION FACTOR POSF21-RELATED"/>
    <property type="match status" value="1"/>
</dbReference>
<dbReference type="Gene3D" id="1.20.5.170">
    <property type="match status" value="1"/>
</dbReference>
<dbReference type="GO" id="GO:0003677">
    <property type="term" value="F:DNA binding"/>
    <property type="evidence" value="ECO:0007669"/>
    <property type="project" value="UniProtKB-KW"/>
</dbReference>
<reference evidence="9 10" key="1">
    <citation type="submission" date="2024-03" db="EMBL/GenBank/DDBJ databases">
        <authorList>
            <person name="Martinez-Hernandez J."/>
        </authorList>
    </citation>
    <scope>NUCLEOTIDE SEQUENCE [LARGE SCALE GENOMIC DNA]</scope>
</reference>
<keyword evidence="2" id="KW-0805">Transcription regulation</keyword>
<dbReference type="GO" id="GO:0005634">
    <property type="term" value="C:nucleus"/>
    <property type="evidence" value="ECO:0007669"/>
    <property type="project" value="UniProtKB-SubCell"/>
</dbReference>
<evidence type="ECO:0000313" key="9">
    <source>
        <dbReference type="EMBL" id="CAL0303091.1"/>
    </source>
</evidence>
<dbReference type="SUPFAM" id="SSF57959">
    <property type="entry name" value="Leucine zipper domain"/>
    <property type="match status" value="1"/>
</dbReference>
<dbReference type="SMART" id="SM00338">
    <property type="entry name" value="BRLZ"/>
    <property type="match status" value="1"/>
</dbReference>
<feature type="compositionally biased region" description="Polar residues" evidence="7">
    <location>
        <begin position="296"/>
        <end position="308"/>
    </location>
</feature>
<dbReference type="EMBL" id="CAXHTB010000003">
    <property type="protein sequence ID" value="CAL0303091.1"/>
    <property type="molecule type" value="Genomic_DNA"/>
</dbReference>
<dbReference type="AlphaFoldDB" id="A0AAV1W1W7"/>
<evidence type="ECO:0000256" key="5">
    <source>
        <dbReference type="ARBA" id="ARBA00023242"/>
    </source>
</evidence>
<dbReference type="PANTHER" id="PTHR13690:SF114">
    <property type="entry name" value="TRANSCRIPTION FACTOR RF2A-LIKE"/>
    <property type="match status" value="1"/>
</dbReference>
<accession>A0AAV1W1W7</accession>
<protein>
    <recommendedName>
        <fullName evidence="8">BZIP domain-containing protein</fullName>
    </recommendedName>
</protein>
<keyword evidence="10" id="KW-1185">Reference proteome</keyword>
<evidence type="ECO:0000256" key="4">
    <source>
        <dbReference type="ARBA" id="ARBA00023163"/>
    </source>
</evidence>
<evidence type="ECO:0000259" key="8">
    <source>
        <dbReference type="PROSITE" id="PS50217"/>
    </source>
</evidence>
<dbReference type="CDD" id="cd14703">
    <property type="entry name" value="bZIP_plant_RF2"/>
    <property type="match status" value="1"/>
</dbReference>
<keyword evidence="3" id="KW-0238">DNA-binding</keyword>
<keyword evidence="6" id="KW-0175">Coiled coil</keyword>
<evidence type="ECO:0000256" key="7">
    <source>
        <dbReference type="SAM" id="MobiDB-lite"/>
    </source>
</evidence>
<organism evidence="9 10">
    <name type="scientific">Lupinus luteus</name>
    <name type="common">European yellow lupine</name>
    <dbReference type="NCBI Taxonomy" id="3873"/>
    <lineage>
        <taxon>Eukaryota</taxon>
        <taxon>Viridiplantae</taxon>
        <taxon>Streptophyta</taxon>
        <taxon>Embryophyta</taxon>
        <taxon>Tracheophyta</taxon>
        <taxon>Spermatophyta</taxon>
        <taxon>Magnoliopsida</taxon>
        <taxon>eudicotyledons</taxon>
        <taxon>Gunneridae</taxon>
        <taxon>Pentapetalae</taxon>
        <taxon>rosids</taxon>
        <taxon>fabids</taxon>
        <taxon>Fabales</taxon>
        <taxon>Fabaceae</taxon>
        <taxon>Papilionoideae</taxon>
        <taxon>50 kb inversion clade</taxon>
        <taxon>genistoids sensu lato</taxon>
        <taxon>core genistoids</taxon>
        <taxon>Genisteae</taxon>
        <taxon>Lupinus</taxon>
    </lineage>
</organism>
<evidence type="ECO:0000256" key="1">
    <source>
        <dbReference type="ARBA" id="ARBA00004123"/>
    </source>
</evidence>
<feature type="coiled-coil region" evidence="6">
    <location>
        <begin position="192"/>
        <end position="247"/>
    </location>
</feature>
<dbReference type="InterPro" id="IPR046347">
    <property type="entry name" value="bZIP_sf"/>
</dbReference>
<dbReference type="PROSITE" id="PS50217">
    <property type="entry name" value="BZIP"/>
    <property type="match status" value="1"/>
</dbReference>
<feature type="region of interest" description="Disordered" evidence="7">
    <location>
        <begin position="296"/>
        <end position="317"/>
    </location>
</feature>
<evidence type="ECO:0000256" key="2">
    <source>
        <dbReference type="ARBA" id="ARBA00023015"/>
    </source>
</evidence>
<dbReference type="InterPro" id="IPR004827">
    <property type="entry name" value="bZIP"/>
</dbReference>
<evidence type="ECO:0000256" key="3">
    <source>
        <dbReference type="ARBA" id="ARBA00023125"/>
    </source>
</evidence>